<reference evidence="2 3" key="1">
    <citation type="journal article" date="2019" name="Commun. Biol.">
        <title>The bagworm genome reveals a unique fibroin gene that provides high tensile strength.</title>
        <authorList>
            <person name="Kono N."/>
            <person name="Nakamura H."/>
            <person name="Ohtoshi R."/>
            <person name="Tomita M."/>
            <person name="Numata K."/>
            <person name="Arakawa K."/>
        </authorList>
    </citation>
    <scope>NUCLEOTIDE SEQUENCE [LARGE SCALE GENOMIC DNA]</scope>
</reference>
<dbReference type="AlphaFoldDB" id="A0A4C1ZV31"/>
<dbReference type="EMBL" id="BGZK01002302">
    <property type="protein sequence ID" value="GBP92721.1"/>
    <property type="molecule type" value="Genomic_DNA"/>
</dbReference>
<organism evidence="2 3">
    <name type="scientific">Eumeta variegata</name>
    <name type="common">Bagworm moth</name>
    <name type="synonym">Eumeta japonica</name>
    <dbReference type="NCBI Taxonomy" id="151549"/>
    <lineage>
        <taxon>Eukaryota</taxon>
        <taxon>Metazoa</taxon>
        <taxon>Ecdysozoa</taxon>
        <taxon>Arthropoda</taxon>
        <taxon>Hexapoda</taxon>
        <taxon>Insecta</taxon>
        <taxon>Pterygota</taxon>
        <taxon>Neoptera</taxon>
        <taxon>Endopterygota</taxon>
        <taxon>Lepidoptera</taxon>
        <taxon>Glossata</taxon>
        <taxon>Ditrysia</taxon>
        <taxon>Tineoidea</taxon>
        <taxon>Psychidae</taxon>
        <taxon>Oiketicinae</taxon>
        <taxon>Eumeta</taxon>
    </lineage>
</organism>
<feature type="compositionally biased region" description="Basic and acidic residues" evidence="1">
    <location>
        <begin position="21"/>
        <end position="34"/>
    </location>
</feature>
<proteinExistence type="predicted"/>
<evidence type="ECO:0000256" key="1">
    <source>
        <dbReference type="SAM" id="MobiDB-lite"/>
    </source>
</evidence>
<sequence length="211" mass="23994">MPEFRFCDRARRWCAVPAGTSEKRPSHRGEDHQSNKTGCRLPNPHLMRGGSVRDMLARAKGVRLRLQPRLRFRSSERAVAACVACNWIVGHRDAWFSFPIGSEWCICLICPGFVRIGAVTGNGIEVTEWDEALNREPRLEKVRSRKRLNILIASIIVKLNFVPEVVFTHNASRLRTMDIPLFDVGRNVNVIVEVKTPLLPDKLEGRCLKDV</sequence>
<feature type="region of interest" description="Disordered" evidence="1">
    <location>
        <begin position="19"/>
        <end position="40"/>
    </location>
</feature>
<dbReference type="Proteomes" id="UP000299102">
    <property type="component" value="Unassembled WGS sequence"/>
</dbReference>
<comment type="caution">
    <text evidence="2">The sequence shown here is derived from an EMBL/GenBank/DDBJ whole genome shotgun (WGS) entry which is preliminary data.</text>
</comment>
<name>A0A4C1ZV31_EUMVA</name>
<accession>A0A4C1ZV31</accession>
<evidence type="ECO:0000313" key="3">
    <source>
        <dbReference type="Proteomes" id="UP000299102"/>
    </source>
</evidence>
<evidence type="ECO:0000313" key="2">
    <source>
        <dbReference type="EMBL" id="GBP92721.1"/>
    </source>
</evidence>
<protein>
    <submittedName>
        <fullName evidence="2">Uncharacterized protein</fullName>
    </submittedName>
</protein>
<gene>
    <name evidence="2" type="ORF">EVAR_66042_1</name>
</gene>
<keyword evidence="3" id="KW-1185">Reference proteome</keyword>